<gene>
    <name evidence="2" type="ORF">C8P67_105312</name>
</gene>
<dbReference type="AlphaFoldDB" id="A0A3E0EN15"/>
<feature type="region of interest" description="Disordered" evidence="1">
    <location>
        <begin position="28"/>
        <end position="60"/>
    </location>
</feature>
<dbReference type="Proteomes" id="UP000257136">
    <property type="component" value="Unassembled WGS sequence"/>
</dbReference>
<evidence type="ECO:0000256" key="1">
    <source>
        <dbReference type="SAM" id="MobiDB-lite"/>
    </source>
</evidence>
<accession>A0A3E0EN15</accession>
<dbReference type="RefSeq" id="WP_115813251.1">
    <property type="nucleotide sequence ID" value="NZ_QUNI01000005.1"/>
</dbReference>
<feature type="compositionally biased region" description="Basic and acidic residues" evidence="1">
    <location>
        <begin position="28"/>
        <end position="48"/>
    </location>
</feature>
<evidence type="ECO:0000313" key="2">
    <source>
        <dbReference type="EMBL" id="REG99140.1"/>
    </source>
</evidence>
<evidence type="ECO:0000313" key="3">
    <source>
        <dbReference type="Proteomes" id="UP000257136"/>
    </source>
</evidence>
<proteinExistence type="predicted"/>
<comment type="caution">
    <text evidence="2">The sequence shown here is derived from an EMBL/GenBank/DDBJ whole genome shotgun (WGS) entry which is preliminary data.</text>
</comment>
<sequence length="124" mass="14213">MEKNKTNLEKNESTKFAFLPEMVIEHLNHSKPTEFKPSSTEEKNDEKSSTTISQSISFDPLADPFDGINIEIEPSKKKTKKAKKAKIKFTETITVPKLEITTNTTSENKILQFVKKIKLSFFNF</sequence>
<reference evidence="2 3" key="1">
    <citation type="submission" date="2018-08" db="EMBL/GenBank/DDBJ databases">
        <title>Genomic Encyclopedia of Archaeal and Bacterial Type Strains, Phase II (KMG-II): from individual species to whole genera.</title>
        <authorList>
            <person name="Goeker M."/>
        </authorList>
    </citation>
    <scope>NUCLEOTIDE SEQUENCE [LARGE SCALE GENOMIC DNA]</scope>
    <source>
        <strain evidence="2 3">DSM 100880</strain>
    </source>
</reference>
<organism evidence="2 3">
    <name type="scientific">Flavobacterium aquicola</name>
    <dbReference type="NCBI Taxonomy" id="1682742"/>
    <lineage>
        <taxon>Bacteria</taxon>
        <taxon>Pseudomonadati</taxon>
        <taxon>Bacteroidota</taxon>
        <taxon>Flavobacteriia</taxon>
        <taxon>Flavobacteriales</taxon>
        <taxon>Flavobacteriaceae</taxon>
        <taxon>Flavobacterium</taxon>
    </lineage>
</organism>
<keyword evidence="3" id="KW-1185">Reference proteome</keyword>
<dbReference type="OrthoDB" id="1364609at2"/>
<dbReference type="EMBL" id="QUNI01000005">
    <property type="protein sequence ID" value="REG99140.1"/>
    <property type="molecule type" value="Genomic_DNA"/>
</dbReference>
<name>A0A3E0EN15_9FLAO</name>
<protein>
    <submittedName>
        <fullName evidence="2">Uncharacterized protein</fullName>
    </submittedName>
</protein>